<keyword evidence="10" id="KW-1185">Reference proteome</keyword>
<gene>
    <name evidence="9" type="ORF">ACFFU1_10745</name>
</gene>
<dbReference type="Gene3D" id="3.30.450.20">
    <property type="entry name" value="PAS domain"/>
    <property type="match status" value="3"/>
</dbReference>
<dbReference type="CDD" id="cd00130">
    <property type="entry name" value="PAS"/>
    <property type="match status" value="1"/>
</dbReference>
<dbReference type="PANTHER" id="PTHR43304">
    <property type="entry name" value="PHYTOCHROME-LIKE PROTEIN CPH1"/>
    <property type="match status" value="1"/>
</dbReference>
<comment type="caution">
    <text evidence="9">The sequence shown here is derived from an EMBL/GenBank/DDBJ whole genome shotgun (WGS) entry which is preliminary data.</text>
</comment>
<dbReference type="SUPFAM" id="SSF55785">
    <property type="entry name" value="PYP-like sensor domain (PAS domain)"/>
    <property type="match status" value="3"/>
</dbReference>
<dbReference type="InterPro" id="IPR036097">
    <property type="entry name" value="HisK_dim/P_sf"/>
</dbReference>
<dbReference type="InterPro" id="IPR003594">
    <property type="entry name" value="HATPase_dom"/>
</dbReference>
<dbReference type="InterPro" id="IPR013655">
    <property type="entry name" value="PAS_fold_3"/>
</dbReference>
<keyword evidence="6" id="KW-0175">Coiled coil</keyword>
<dbReference type="InterPro" id="IPR035965">
    <property type="entry name" value="PAS-like_dom_sf"/>
</dbReference>
<dbReference type="InterPro" id="IPR005467">
    <property type="entry name" value="His_kinase_dom"/>
</dbReference>
<keyword evidence="9" id="KW-0547">Nucleotide-binding</keyword>
<evidence type="ECO:0000256" key="6">
    <source>
        <dbReference type="SAM" id="Coils"/>
    </source>
</evidence>
<evidence type="ECO:0000256" key="1">
    <source>
        <dbReference type="ARBA" id="ARBA00000085"/>
    </source>
</evidence>
<evidence type="ECO:0000313" key="9">
    <source>
        <dbReference type="EMBL" id="MFB9105382.1"/>
    </source>
</evidence>
<keyword evidence="9" id="KW-0067">ATP-binding</keyword>
<keyword evidence="3" id="KW-0597">Phosphoprotein</keyword>
<dbReference type="GO" id="GO:0005524">
    <property type="term" value="F:ATP binding"/>
    <property type="evidence" value="ECO:0007669"/>
    <property type="project" value="UniProtKB-KW"/>
</dbReference>
<keyword evidence="7" id="KW-0812">Transmembrane</keyword>
<dbReference type="InterPro" id="IPR036890">
    <property type="entry name" value="HATPase_C_sf"/>
</dbReference>
<accession>A0ABV5H0F8</accession>
<dbReference type="SUPFAM" id="SSF55874">
    <property type="entry name" value="ATPase domain of HSP90 chaperone/DNA topoisomerase II/histidine kinase"/>
    <property type="match status" value="1"/>
</dbReference>
<evidence type="ECO:0000256" key="2">
    <source>
        <dbReference type="ARBA" id="ARBA00012438"/>
    </source>
</evidence>
<dbReference type="Pfam" id="PF08447">
    <property type="entry name" value="PAS_3"/>
    <property type="match status" value="1"/>
</dbReference>
<keyword evidence="4" id="KW-0808">Transferase</keyword>
<dbReference type="InterPro" id="IPR000014">
    <property type="entry name" value="PAS"/>
</dbReference>
<dbReference type="CDD" id="cd00082">
    <property type="entry name" value="HisKA"/>
    <property type="match status" value="1"/>
</dbReference>
<name>A0ABV5H0F8_9FLAO</name>
<dbReference type="SMART" id="SM00387">
    <property type="entry name" value="HATPase_c"/>
    <property type="match status" value="1"/>
</dbReference>
<keyword evidence="5" id="KW-0418">Kinase</keyword>
<evidence type="ECO:0000259" key="8">
    <source>
        <dbReference type="PROSITE" id="PS50109"/>
    </source>
</evidence>
<dbReference type="Pfam" id="PF02518">
    <property type="entry name" value="HATPase_c"/>
    <property type="match status" value="1"/>
</dbReference>
<feature type="domain" description="Histidine kinase" evidence="8">
    <location>
        <begin position="630"/>
        <end position="855"/>
    </location>
</feature>
<dbReference type="RefSeq" id="WP_290274284.1">
    <property type="nucleotide sequence ID" value="NZ_JAUFQP010000015.1"/>
</dbReference>
<dbReference type="EMBL" id="JBHMFA010000006">
    <property type="protein sequence ID" value="MFB9105382.1"/>
    <property type="molecule type" value="Genomic_DNA"/>
</dbReference>
<dbReference type="PRINTS" id="PR00344">
    <property type="entry name" value="BCTRLSENSOR"/>
</dbReference>
<dbReference type="SUPFAM" id="SSF47384">
    <property type="entry name" value="Homodimeric domain of signal transducing histidine kinase"/>
    <property type="match status" value="1"/>
</dbReference>
<protein>
    <recommendedName>
        <fullName evidence="2">histidine kinase</fullName>
        <ecNumber evidence="2">2.7.13.3</ecNumber>
    </recommendedName>
</protein>
<evidence type="ECO:0000313" key="10">
    <source>
        <dbReference type="Proteomes" id="UP001589590"/>
    </source>
</evidence>
<dbReference type="InterPro" id="IPR003661">
    <property type="entry name" value="HisK_dim/P_dom"/>
</dbReference>
<reference evidence="9 10" key="1">
    <citation type="submission" date="2024-09" db="EMBL/GenBank/DDBJ databases">
        <authorList>
            <person name="Sun Q."/>
            <person name="Mori K."/>
        </authorList>
    </citation>
    <scope>NUCLEOTIDE SEQUENCE [LARGE SCALE GENOMIC DNA]</scope>
    <source>
        <strain evidence="9 10">CECT 8300</strain>
    </source>
</reference>
<dbReference type="InterPro" id="IPR052162">
    <property type="entry name" value="Sensor_kinase/Photoreceptor"/>
</dbReference>
<keyword evidence="7" id="KW-0472">Membrane</keyword>
<feature type="transmembrane region" description="Helical" evidence="7">
    <location>
        <begin position="180"/>
        <end position="200"/>
    </location>
</feature>
<comment type="catalytic activity">
    <reaction evidence="1">
        <text>ATP + protein L-histidine = ADP + protein N-phospho-L-histidine.</text>
        <dbReference type="EC" id="2.7.13.3"/>
    </reaction>
</comment>
<dbReference type="PANTHER" id="PTHR43304:SF1">
    <property type="entry name" value="PAC DOMAIN-CONTAINING PROTEIN"/>
    <property type="match status" value="1"/>
</dbReference>
<evidence type="ECO:0000256" key="4">
    <source>
        <dbReference type="ARBA" id="ARBA00022679"/>
    </source>
</evidence>
<dbReference type="Gene3D" id="3.30.565.10">
    <property type="entry name" value="Histidine kinase-like ATPase, C-terminal domain"/>
    <property type="match status" value="1"/>
</dbReference>
<dbReference type="EC" id="2.7.13.3" evidence="2"/>
<sequence length="855" mass="98102">MIKRYKIFIVLLILALSVLTFLGSNSYKQIRELEKTAEMVVHTLRIETEINSLFSQYAMMQSRTFENKLLNIVDHSDFFDIQKDSTLKIYNRLSALTSDNPKQQESLKELKVLQKDFYSTIIAINSNATTDRELGNALLTDVSALMRKIETIKASMLQHEEILLTRRQDQFSESRRLNPIMTLMLGMFALVIFIISFWQINKQRKKNDKTTQFLESVLKNTENIVSYYTPIMDENDTIIDFKIVYVNENIEDVLGVPALVLEGKLLSDVMPSHFENGVFEHFVKCYTLGETQRFDRTHKFKNINFRFKTNVVKLNDGILATAIDTTEEYSIKQNLLSTKDQLENQNLLLLDNRAFLSNIFKSTSNIVMHFKSIRNDIGTIVDFETLFINDSISDIIGDIPADVKHKKASEIYPNIFENGVFEKMVTCIEEERQIEYETQFDKNGETIWFHATAVKLNDGVTVTSTDITLEKNRAEKLNILNAELEIQNSIFKDAEGVADIGSYVWYLDTGSANISDNFYRILGYSPNAFDVTFDSYRKFVHPDDLERYDQLGQETVENGKSDIHTYRIITKAGNIKHIYVNGQKVVKNGRSASVGVVQDITNRIKTEAKLRTKNEELKRSNAELESFNRVASHDLQEPMRKIQMFVSRLSEGELEKLSDKGKTYFEKIDSSANRMQKLIKYLLAYSRINRTKKDFVKIELNDTLEKVLGDLEERIEASGVDIAVDTLPSIKAIPFQMEQLFTNLVSNAIKYGSTTEAPKIVIDCKKLSRNKISEVFDKKRKNYYRISIMDNGIGFDQENSEKIFGLFERLHQKNEYSGTGIGLAICKKIVLNHKGHIVAQSELGKGSTFCVYLPA</sequence>
<dbReference type="Gene3D" id="1.10.287.130">
    <property type="match status" value="1"/>
</dbReference>
<evidence type="ECO:0000256" key="7">
    <source>
        <dbReference type="SAM" id="Phobius"/>
    </source>
</evidence>
<evidence type="ECO:0000256" key="5">
    <source>
        <dbReference type="ARBA" id="ARBA00022777"/>
    </source>
</evidence>
<dbReference type="PROSITE" id="PS50109">
    <property type="entry name" value="HIS_KIN"/>
    <property type="match status" value="1"/>
</dbReference>
<feature type="coiled-coil region" evidence="6">
    <location>
        <begin position="603"/>
        <end position="630"/>
    </location>
</feature>
<dbReference type="Pfam" id="PF00512">
    <property type="entry name" value="HisKA"/>
    <property type="match status" value="1"/>
</dbReference>
<dbReference type="InterPro" id="IPR004358">
    <property type="entry name" value="Sig_transdc_His_kin-like_C"/>
</dbReference>
<keyword evidence="7" id="KW-1133">Transmembrane helix</keyword>
<dbReference type="Pfam" id="PF13426">
    <property type="entry name" value="PAS_9"/>
    <property type="match status" value="1"/>
</dbReference>
<evidence type="ECO:0000256" key="3">
    <source>
        <dbReference type="ARBA" id="ARBA00022553"/>
    </source>
</evidence>
<dbReference type="SMART" id="SM00388">
    <property type="entry name" value="HisKA"/>
    <property type="match status" value="1"/>
</dbReference>
<proteinExistence type="predicted"/>
<dbReference type="NCBIfam" id="TIGR00229">
    <property type="entry name" value="sensory_box"/>
    <property type="match status" value="1"/>
</dbReference>
<dbReference type="Proteomes" id="UP001589590">
    <property type="component" value="Unassembled WGS sequence"/>
</dbReference>
<organism evidence="9 10">
    <name type="scientific">Algibacter miyuki</name>
    <dbReference type="NCBI Taxonomy" id="1306933"/>
    <lineage>
        <taxon>Bacteria</taxon>
        <taxon>Pseudomonadati</taxon>
        <taxon>Bacteroidota</taxon>
        <taxon>Flavobacteriia</taxon>
        <taxon>Flavobacteriales</taxon>
        <taxon>Flavobacteriaceae</taxon>
        <taxon>Algibacter</taxon>
    </lineage>
</organism>